<dbReference type="Proteomes" id="UP000694429">
    <property type="component" value="Chromosome 38"/>
</dbReference>
<dbReference type="InterPro" id="IPR037055">
    <property type="entry name" value="MHC_I-like_Ag-recog_sf"/>
</dbReference>
<reference evidence="3" key="2">
    <citation type="submission" date="2019-03" db="EMBL/GenBank/DDBJ databases">
        <authorList>
            <person name="Warren W.C."/>
            <person name="Johnson G.S."/>
        </authorList>
    </citation>
    <scope>NUCLEOTIDE SEQUENCE [LARGE SCALE GENOMIC DNA]</scope>
    <source>
        <strain evidence="3">Basenji</strain>
    </source>
</reference>
<keyword evidence="1" id="KW-0325">Glycoprotein</keyword>
<protein>
    <recommendedName>
        <fullName evidence="2">MHC class I-like antigen recognition-like domain-containing protein</fullName>
    </recommendedName>
</protein>
<dbReference type="InterPro" id="IPR011161">
    <property type="entry name" value="MHC_I-like_Ag-recog"/>
</dbReference>
<dbReference type="Gene3D" id="3.30.500.10">
    <property type="entry name" value="MHC class I-like antigen recognition-like"/>
    <property type="match status" value="1"/>
</dbReference>
<name>A0A8C0S3Q3_CANLF</name>
<evidence type="ECO:0000259" key="2">
    <source>
        <dbReference type="Pfam" id="PF16497"/>
    </source>
</evidence>
<evidence type="ECO:0000313" key="3">
    <source>
        <dbReference type="Ensembl" id="ENSCAFP00030026676.1"/>
    </source>
</evidence>
<evidence type="ECO:0000313" key="5">
    <source>
        <dbReference type="Proteomes" id="UP000694542"/>
    </source>
</evidence>
<dbReference type="PANTHER" id="PTHR16675:SF160">
    <property type="entry name" value="T-CELL SURFACE GLYCOPROTEIN CD1A"/>
    <property type="match status" value="1"/>
</dbReference>
<dbReference type="Ensembl" id="ENSCAFT00030030590.1">
    <property type="protein sequence ID" value="ENSCAFP00030026676.1"/>
    <property type="gene ID" value="ENSCAFG00030016601.1"/>
</dbReference>
<evidence type="ECO:0000313" key="4">
    <source>
        <dbReference type="Ensembl" id="ENSCAFP00040015372.1"/>
    </source>
</evidence>
<dbReference type="InterPro" id="IPR011162">
    <property type="entry name" value="MHC_I/II-like_Ag-recog"/>
</dbReference>
<proteinExistence type="predicted"/>
<organism evidence="4 5">
    <name type="scientific">Canis lupus familiaris</name>
    <name type="common">Dog</name>
    <name type="synonym">Canis familiaris</name>
    <dbReference type="NCBI Taxonomy" id="9615"/>
    <lineage>
        <taxon>Eukaryota</taxon>
        <taxon>Metazoa</taxon>
        <taxon>Chordata</taxon>
        <taxon>Craniata</taxon>
        <taxon>Vertebrata</taxon>
        <taxon>Euteleostomi</taxon>
        <taxon>Mammalia</taxon>
        <taxon>Eutheria</taxon>
        <taxon>Laurasiatheria</taxon>
        <taxon>Carnivora</taxon>
        <taxon>Caniformia</taxon>
        <taxon>Canidae</taxon>
        <taxon>Canis</taxon>
    </lineage>
</organism>
<dbReference type="InterPro" id="IPR050208">
    <property type="entry name" value="MHC_class-I_related"/>
</dbReference>
<dbReference type="AlphaFoldDB" id="A0A8C0S3Q3"/>
<reference evidence="4" key="1">
    <citation type="submission" date="2018-10" db="EMBL/GenBank/DDBJ databases">
        <title>De novo assembly of a Great Dane genome.</title>
        <authorList>
            <person name="Kidd J.M."/>
            <person name="Pendleton A.L."/>
            <person name="Shen F."/>
            <person name="Emery S."/>
        </authorList>
    </citation>
    <scope>NUCLEOTIDE SEQUENCE [LARGE SCALE GENOMIC DNA]</scope>
    <source>
        <strain evidence="4">Great Dane</strain>
    </source>
</reference>
<dbReference type="SUPFAM" id="SSF54452">
    <property type="entry name" value="MHC antigen-recognition domain"/>
    <property type="match status" value="1"/>
</dbReference>
<reference evidence="4" key="3">
    <citation type="submission" date="2025-05" db="UniProtKB">
        <authorList>
            <consortium name="Ensembl"/>
        </authorList>
    </citation>
    <scope>IDENTIFICATION</scope>
</reference>
<accession>A0A8C0S3Q3</accession>
<dbReference type="Ensembl" id="ENSCAFT00040017710.1">
    <property type="protein sequence ID" value="ENSCAFP00040015372.1"/>
    <property type="gene ID" value="ENSCAFG00040009544.1"/>
</dbReference>
<sequence>MSPSLFFAHKLRGSSPRFAPSSIIHISLLLQRPPLPFCLRLPSSQTVLHSFQSPKLLPLLPPSMASTRLMSSLSLPLSYHSHLSSPDPFQIQLVLGCDSHFGEASAGFLQLAYQGSDLLSFQNTSWRPSPEGGSRAQKVCSLFNQDHVSHEIVRKLLNEICPWILLSLLDAGKADLQRQGQSCSLPPSFLHPALRNLHDAFKFRRGPRPGCPLAPGPGLAICGWRATSLASTPSLCG</sequence>
<dbReference type="Proteomes" id="UP000694542">
    <property type="component" value="Chromosome 38"/>
</dbReference>
<feature type="domain" description="MHC class I-like antigen recognition-like" evidence="2">
    <location>
        <begin position="81"/>
        <end position="175"/>
    </location>
</feature>
<dbReference type="Pfam" id="PF16497">
    <property type="entry name" value="MHC_I_3"/>
    <property type="match status" value="1"/>
</dbReference>
<evidence type="ECO:0000256" key="1">
    <source>
        <dbReference type="ARBA" id="ARBA00023180"/>
    </source>
</evidence>
<dbReference type="PANTHER" id="PTHR16675">
    <property type="entry name" value="MHC CLASS I-RELATED"/>
    <property type="match status" value="1"/>
</dbReference>